<comment type="caution">
    <text evidence="1">The sequence shown here is derived from an EMBL/GenBank/DDBJ whole genome shotgun (WGS) entry which is preliminary data.</text>
</comment>
<sequence length="514" mass="57816">MLPSRFSIFGDSRRNPSDSQLRRAKSELATPTLKLRADKEVYRPGDEVIVTVDVCSPEGPSSVVKNWESFSLLVKRLGFEIRGIEKLDTQWFATQKPSTDSKQRRGETVFMDGSAPVIFSNQIVSCGTIKSYVIRTALPKVIPPSYRGATIRYLYYVKCKISAQWKILESGPSQRDLVKDLPEVDARIPLKLWVDQKNSGLQCEEGQSDGIVPSSTVQLDIYWKEMDGESEWVKANDVYDGVEEGYDSSRDEVLSVSSFNPSRENLNRAFGSSLSLLSSTARSSSRDALLLDGERPGLSLNVPLPRLSASEVLQDNNDVVFATDKATQPLALLSPRQAPKLTKSLSTDNDEGNISSLAGESFVRARSYNIRLDDRVLLRFSPKDSESTYYFGDTIGGTLTFFHEQGARRCLEVSITLETSETIKRQFLHPSRRNTPTITKVQSDRHEVVADLMQTSFLFTIPIDGPMSFCTPHISVQWSLRFEFFTAPKNVDWTRYEHPLLVEGRDKKSLWVHS</sequence>
<evidence type="ECO:0000313" key="2">
    <source>
        <dbReference type="Proteomes" id="UP001057402"/>
    </source>
</evidence>
<gene>
    <name evidence="1" type="ORF">MLD38_017574</name>
</gene>
<dbReference type="EMBL" id="CM042884">
    <property type="protein sequence ID" value="KAI4369087.1"/>
    <property type="molecule type" value="Genomic_DNA"/>
</dbReference>
<name>A0ACB9QQH8_9MYRT</name>
<evidence type="ECO:0000313" key="1">
    <source>
        <dbReference type="EMBL" id="KAI4369087.1"/>
    </source>
</evidence>
<reference evidence="2" key="1">
    <citation type="journal article" date="2023" name="Front. Plant Sci.">
        <title>Chromosomal-level genome assembly of Melastoma candidum provides insights into trichome evolution.</title>
        <authorList>
            <person name="Zhong Y."/>
            <person name="Wu W."/>
            <person name="Sun C."/>
            <person name="Zou P."/>
            <person name="Liu Y."/>
            <person name="Dai S."/>
            <person name="Zhou R."/>
        </authorList>
    </citation>
    <scope>NUCLEOTIDE SEQUENCE [LARGE SCALE GENOMIC DNA]</scope>
</reference>
<accession>A0ACB9QQH8</accession>
<organism evidence="1 2">
    <name type="scientific">Melastoma candidum</name>
    <dbReference type="NCBI Taxonomy" id="119954"/>
    <lineage>
        <taxon>Eukaryota</taxon>
        <taxon>Viridiplantae</taxon>
        <taxon>Streptophyta</taxon>
        <taxon>Embryophyta</taxon>
        <taxon>Tracheophyta</taxon>
        <taxon>Spermatophyta</taxon>
        <taxon>Magnoliopsida</taxon>
        <taxon>eudicotyledons</taxon>
        <taxon>Gunneridae</taxon>
        <taxon>Pentapetalae</taxon>
        <taxon>rosids</taxon>
        <taxon>malvids</taxon>
        <taxon>Myrtales</taxon>
        <taxon>Melastomataceae</taxon>
        <taxon>Melastomatoideae</taxon>
        <taxon>Melastomateae</taxon>
        <taxon>Melastoma</taxon>
    </lineage>
</organism>
<keyword evidence="2" id="KW-1185">Reference proteome</keyword>
<protein>
    <submittedName>
        <fullName evidence="1">Uncharacterized protein</fullName>
    </submittedName>
</protein>
<proteinExistence type="predicted"/>
<dbReference type="Proteomes" id="UP001057402">
    <property type="component" value="Chromosome 5"/>
</dbReference>